<dbReference type="InterPro" id="IPR052672">
    <property type="entry name" value="Type1_Cytokine_Rcpt_Type2"/>
</dbReference>
<keyword evidence="8" id="KW-0675">Receptor</keyword>
<keyword evidence="7 11" id="KW-0472">Membrane</keyword>
<evidence type="ECO:0000256" key="2">
    <source>
        <dbReference type="ARBA" id="ARBA00008921"/>
    </source>
</evidence>
<dbReference type="Gene3D" id="2.60.40.10">
    <property type="entry name" value="Immunoglobulins"/>
    <property type="match status" value="2"/>
</dbReference>
<keyword evidence="4 12" id="KW-0732">Signal</keyword>
<evidence type="ECO:0000256" key="1">
    <source>
        <dbReference type="ARBA" id="ARBA00004479"/>
    </source>
</evidence>
<keyword evidence="6 11" id="KW-1133">Transmembrane helix</keyword>
<evidence type="ECO:0000256" key="5">
    <source>
        <dbReference type="ARBA" id="ARBA00022737"/>
    </source>
</evidence>
<dbReference type="PROSITE" id="PS50853">
    <property type="entry name" value="FN3"/>
    <property type="match status" value="1"/>
</dbReference>
<feature type="region of interest" description="Disordered" evidence="10">
    <location>
        <begin position="514"/>
        <end position="544"/>
    </location>
</feature>
<accession>A0A5A9NY01</accession>
<protein>
    <recommendedName>
        <fullName evidence="13">Fibronectin type-III domain-containing protein</fullName>
    </recommendedName>
</protein>
<dbReference type="EMBL" id="SOYY01000012">
    <property type="protein sequence ID" value="KAA0714498.1"/>
    <property type="molecule type" value="Genomic_DNA"/>
</dbReference>
<proteinExistence type="inferred from homology"/>
<comment type="subcellular location">
    <subcellularLocation>
        <location evidence="1">Membrane</location>
        <topology evidence="1">Single-pass type I membrane protein</topology>
    </subcellularLocation>
</comment>
<evidence type="ECO:0000256" key="9">
    <source>
        <dbReference type="ARBA" id="ARBA00023180"/>
    </source>
</evidence>
<gene>
    <name evidence="14" type="ORF">E1301_Tti021943</name>
</gene>
<evidence type="ECO:0000256" key="7">
    <source>
        <dbReference type="ARBA" id="ARBA00023136"/>
    </source>
</evidence>
<evidence type="ECO:0000256" key="3">
    <source>
        <dbReference type="ARBA" id="ARBA00022692"/>
    </source>
</evidence>
<dbReference type="SMART" id="SM00060">
    <property type="entry name" value="FN3"/>
    <property type="match status" value="2"/>
</dbReference>
<evidence type="ECO:0000256" key="4">
    <source>
        <dbReference type="ARBA" id="ARBA00022729"/>
    </source>
</evidence>
<evidence type="ECO:0000313" key="15">
    <source>
        <dbReference type="Proteomes" id="UP000324632"/>
    </source>
</evidence>
<evidence type="ECO:0000313" key="14">
    <source>
        <dbReference type="EMBL" id="KAA0714498.1"/>
    </source>
</evidence>
<keyword evidence="9" id="KW-0325">Glycoprotein</keyword>
<dbReference type="InterPro" id="IPR036116">
    <property type="entry name" value="FN3_sf"/>
</dbReference>
<feature type="transmembrane region" description="Helical" evidence="11">
    <location>
        <begin position="433"/>
        <end position="450"/>
    </location>
</feature>
<organism evidence="14 15">
    <name type="scientific">Triplophysa tibetana</name>
    <dbReference type="NCBI Taxonomy" id="1572043"/>
    <lineage>
        <taxon>Eukaryota</taxon>
        <taxon>Metazoa</taxon>
        <taxon>Chordata</taxon>
        <taxon>Craniata</taxon>
        <taxon>Vertebrata</taxon>
        <taxon>Euteleostomi</taxon>
        <taxon>Actinopterygii</taxon>
        <taxon>Neopterygii</taxon>
        <taxon>Teleostei</taxon>
        <taxon>Ostariophysi</taxon>
        <taxon>Cypriniformes</taxon>
        <taxon>Nemacheilidae</taxon>
        <taxon>Triplophysa</taxon>
    </lineage>
</organism>
<dbReference type="InterPro" id="IPR013783">
    <property type="entry name" value="Ig-like_fold"/>
</dbReference>
<feature type="signal peptide" evidence="12">
    <location>
        <begin position="1"/>
        <end position="33"/>
    </location>
</feature>
<dbReference type="GO" id="GO:0005886">
    <property type="term" value="C:plasma membrane"/>
    <property type="evidence" value="ECO:0007669"/>
    <property type="project" value="UniProtKB-ARBA"/>
</dbReference>
<dbReference type="SUPFAM" id="SSF49265">
    <property type="entry name" value="Fibronectin type III"/>
    <property type="match status" value="1"/>
</dbReference>
<comment type="caution">
    <text evidence="14">The sequence shown here is derived from an EMBL/GenBank/DDBJ whole genome shotgun (WGS) entry which is preliminary data.</text>
</comment>
<feature type="chain" id="PRO_5023016026" description="Fibronectin type-III domain-containing protein" evidence="12">
    <location>
        <begin position="34"/>
        <end position="561"/>
    </location>
</feature>
<evidence type="ECO:0000256" key="10">
    <source>
        <dbReference type="SAM" id="MobiDB-lite"/>
    </source>
</evidence>
<evidence type="ECO:0000256" key="12">
    <source>
        <dbReference type="SAM" id="SignalP"/>
    </source>
</evidence>
<dbReference type="AlphaFoldDB" id="A0A5A9NY01"/>
<dbReference type="CDD" id="cd00063">
    <property type="entry name" value="FN3"/>
    <property type="match status" value="2"/>
</dbReference>
<keyword evidence="3 11" id="KW-0812">Transmembrane</keyword>
<dbReference type="PANTHER" id="PTHR48423:SF1">
    <property type="entry name" value="INTERLEUKIN-27 RECEPTOR SUBUNIT ALPHA"/>
    <property type="match status" value="1"/>
</dbReference>
<evidence type="ECO:0000256" key="8">
    <source>
        <dbReference type="ARBA" id="ARBA00023170"/>
    </source>
</evidence>
<keyword evidence="15" id="KW-1185">Reference proteome</keyword>
<evidence type="ECO:0000256" key="6">
    <source>
        <dbReference type="ARBA" id="ARBA00022989"/>
    </source>
</evidence>
<dbReference type="PANTHER" id="PTHR48423">
    <property type="entry name" value="INTERLEUKIN-27 RECEPTOR SUBUNIT ALPHA"/>
    <property type="match status" value="1"/>
</dbReference>
<sequence length="561" mass="62264">MNVTHGQVSDGKMRGTGVMCVLISVFCVCCCESSVQRNKQHFSIQELTVTGVDLKDCGKQKNVCVMSSSDCLNTASDGTPDVLTSPENFVNTSCHFVKHEESLTCRWSQMSQVTTVNTFIISRENHIISCHSILNPYSSFYFVIKSVNIFSKREIFSHVSSVILHEVVQAPRPVITSVNGSDTSVNVSWTSEDVTVTKCQIRYRRLDTESWTETGVLDVCVEFVHIICDLQPFTEYSVSVCCCHESCRWSQWSSEARVMTSETAPRAAPQVSYYLTLDRNSGSRQLWILWKALDPSDAGGIIRGYEVSSVPLTRLSERRSVHTSDLKMCVSVVSEEYDITVTAYNRAGRSPYHQLRVSADHLQAVSAVEGLWVSAEGLSLRLHWIYDLTSVNVSEFAIEWRSSSKQSSGGWKRVNGSTSTALLTDYDDIIKCYVPLVLLVLGFGIFSVVIKRACKEYFCSEVADPSSSLIGHWLLNAPPQANSKVCVLMLENVFTGDQQSEKNVIRVESRVSSDEDVKISSEGADQTSDDEENSVRPSGPVDDVCLPVITADNLDYVPSSL</sequence>
<reference evidence="14 15" key="1">
    <citation type="journal article" date="2019" name="Mol. Ecol. Resour.">
        <title>Chromosome-level genome assembly of Triplophysa tibetana, a fish adapted to the harsh high-altitude environment of the Tibetan Plateau.</title>
        <authorList>
            <person name="Yang X."/>
            <person name="Liu H."/>
            <person name="Ma Z."/>
            <person name="Zou Y."/>
            <person name="Zou M."/>
            <person name="Mao Y."/>
            <person name="Li X."/>
            <person name="Wang H."/>
            <person name="Chen T."/>
            <person name="Wang W."/>
            <person name="Yang R."/>
        </authorList>
    </citation>
    <scope>NUCLEOTIDE SEQUENCE [LARGE SCALE GENOMIC DNA]</scope>
    <source>
        <strain evidence="14">TTIB1903HZAU</strain>
        <tissue evidence="14">Muscle</tissue>
    </source>
</reference>
<dbReference type="InterPro" id="IPR003961">
    <property type="entry name" value="FN3_dom"/>
</dbReference>
<comment type="similarity">
    <text evidence="2">Belongs to the type I cytokine receptor family. Type 2 subfamily.</text>
</comment>
<feature type="domain" description="Fibronectin type-III" evidence="13">
    <location>
        <begin position="170"/>
        <end position="263"/>
    </location>
</feature>
<dbReference type="Proteomes" id="UP000324632">
    <property type="component" value="Chromosome 12"/>
</dbReference>
<evidence type="ECO:0000256" key="11">
    <source>
        <dbReference type="SAM" id="Phobius"/>
    </source>
</evidence>
<keyword evidence="5" id="KW-0677">Repeat</keyword>
<evidence type="ECO:0000259" key="13">
    <source>
        <dbReference type="PROSITE" id="PS50853"/>
    </source>
</evidence>
<name>A0A5A9NY01_9TELE</name>